<reference evidence="5 6" key="1">
    <citation type="submission" date="2024-09" db="EMBL/GenBank/DDBJ databases">
        <authorList>
            <person name="Sun Q."/>
            <person name="Mori K."/>
        </authorList>
    </citation>
    <scope>NUCLEOTIDE SEQUENCE [LARGE SCALE GENOMIC DNA]</scope>
    <source>
        <strain evidence="5 6">CCM 8677</strain>
    </source>
</reference>
<comment type="caution">
    <text evidence="5">The sequence shown here is derived from an EMBL/GenBank/DDBJ whole genome shotgun (WGS) entry which is preliminary data.</text>
</comment>
<dbReference type="SUPFAM" id="SSF56784">
    <property type="entry name" value="HAD-like"/>
    <property type="match status" value="1"/>
</dbReference>
<evidence type="ECO:0000256" key="2">
    <source>
        <dbReference type="ARBA" id="ARBA00004818"/>
    </source>
</evidence>
<dbReference type="PANTHER" id="PTHR43434">
    <property type="entry name" value="PHOSPHOGLYCOLATE PHOSPHATASE"/>
    <property type="match status" value="1"/>
</dbReference>
<dbReference type="InterPro" id="IPR036412">
    <property type="entry name" value="HAD-like_sf"/>
</dbReference>
<dbReference type="GO" id="GO:0016787">
    <property type="term" value="F:hydrolase activity"/>
    <property type="evidence" value="ECO:0007669"/>
    <property type="project" value="UniProtKB-KW"/>
</dbReference>
<comment type="pathway">
    <text evidence="2">Organic acid metabolism; glycolate biosynthesis; glycolate from 2-phosphoglycolate: step 1/1.</text>
</comment>
<evidence type="ECO:0000256" key="4">
    <source>
        <dbReference type="ARBA" id="ARBA00013078"/>
    </source>
</evidence>
<gene>
    <name evidence="5" type="ORF">ACFFJH_11625</name>
</gene>
<evidence type="ECO:0000313" key="6">
    <source>
        <dbReference type="Proteomes" id="UP001589844"/>
    </source>
</evidence>
<dbReference type="SFLD" id="SFLDS00003">
    <property type="entry name" value="Haloacid_Dehalogenase"/>
    <property type="match status" value="1"/>
</dbReference>
<sequence length="229" mass="25810">MYPNKNRLIIFDADGTIIDAFSAIEETFARHNMAIGDLESFQKRHKFFKYLGGLKEFPLNIKKQLGKKSRQQVIATLTDIYREEAQFYEGFAALIKQLIADKNIKVGLVTRNISNEPQVTMAKLFARHDIDIGDLDYFAHVPIRASKADFFKAASAQFAVNPALSFACGDEHKDYASALAAGMHPFIASYGFEDYQRLTKKFEIPSALISQSPLDLCARVRHALDVPQK</sequence>
<evidence type="ECO:0000313" key="5">
    <source>
        <dbReference type="EMBL" id="MFC0350460.1"/>
    </source>
</evidence>
<dbReference type="InterPro" id="IPR023198">
    <property type="entry name" value="PGP-like_dom2"/>
</dbReference>
<dbReference type="EC" id="3.1.3.18" evidence="4"/>
<organism evidence="5 6">
    <name type="scientific">Undibacterium danionis</name>
    <dbReference type="NCBI Taxonomy" id="1812100"/>
    <lineage>
        <taxon>Bacteria</taxon>
        <taxon>Pseudomonadati</taxon>
        <taxon>Pseudomonadota</taxon>
        <taxon>Betaproteobacteria</taxon>
        <taxon>Burkholderiales</taxon>
        <taxon>Oxalobacteraceae</taxon>
        <taxon>Undibacterium</taxon>
    </lineage>
</organism>
<dbReference type="InterPro" id="IPR023214">
    <property type="entry name" value="HAD_sf"/>
</dbReference>
<evidence type="ECO:0000256" key="3">
    <source>
        <dbReference type="ARBA" id="ARBA00006171"/>
    </source>
</evidence>
<dbReference type="Pfam" id="PF13419">
    <property type="entry name" value="HAD_2"/>
    <property type="match status" value="1"/>
</dbReference>
<dbReference type="EMBL" id="JBHLXJ010000013">
    <property type="protein sequence ID" value="MFC0350460.1"/>
    <property type="molecule type" value="Genomic_DNA"/>
</dbReference>
<keyword evidence="6" id="KW-1185">Reference proteome</keyword>
<dbReference type="InterPro" id="IPR050155">
    <property type="entry name" value="HAD-like_hydrolase_sf"/>
</dbReference>
<keyword evidence="5" id="KW-0378">Hydrolase</keyword>
<proteinExistence type="inferred from homology"/>
<dbReference type="RefSeq" id="WP_390212780.1">
    <property type="nucleotide sequence ID" value="NZ_JBHLXJ010000013.1"/>
</dbReference>
<dbReference type="Gene3D" id="1.10.150.240">
    <property type="entry name" value="Putative phosphatase, domain 2"/>
    <property type="match status" value="1"/>
</dbReference>
<name>A0ABV6IG75_9BURK</name>
<comment type="catalytic activity">
    <reaction evidence="1">
        <text>2-phosphoglycolate + H2O = glycolate + phosphate</text>
        <dbReference type="Rhea" id="RHEA:14369"/>
        <dbReference type="ChEBI" id="CHEBI:15377"/>
        <dbReference type="ChEBI" id="CHEBI:29805"/>
        <dbReference type="ChEBI" id="CHEBI:43474"/>
        <dbReference type="ChEBI" id="CHEBI:58033"/>
        <dbReference type="EC" id="3.1.3.18"/>
    </reaction>
</comment>
<dbReference type="Gene3D" id="3.40.50.1000">
    <property type="entry name" value="HAD superfamily/HAD-like"/>
    <property type="match status" value="1"/>
</dbReference>
<protein>
    <recommendedName>
        <fullName evidence="4">phosphoglycolate phosphatase</fullName>
        <ecNumber evidence="4">3.1.3.18</ecNumber>
    </recommendedName>
</protein>
<dbReference type="SFLD" id="SFLDG01129">
    <property type="entry name" value="C1.5:_HAD__Beta-PGM__Phosphata"/>
    <property type="match status" value="1"/>
</dbReference>
<comment type="similarity">
    <text evidence="3">Belongs to the HAD-like hydrolase superfamily. CbbY/CbbZ/Gph/YieH family.</text>
</comment>
<dbReference type="Proteomes" id="UP001589844">
    <property type="component" value="Unassembled WGS sequence"/>
</dbReference>
<accession>A0ABV6IG75</accession>
<dbReference type="PANTHER" id="PTHR43434:SF1">
    <property type="entry name" value="PHOSPHOGLYCOLATE PHOSPHATASE"/>
    <property type="match status" value="1"/>
</dbReference>
<evidence type="ECO:0000256" key="1">
    <source>
        <dbReference type="ARBA" id="ARBA00000830"/>
    </source>
</evidence>
<dbReference type="InterPro" id="IPR041492">
    <property type="entry name" value="HAD_2"/>
</dbReference>